<evidence type="ECO:0000256" key="1">
    <source>
        <dbReference type="ARBA" id="ARBA00022670"/>
    </source>
</evidence>
<keyword evidence="3" id="KW-1015">Disulfide bond</keyword>
<dbReference type="PANTHER" id="PTHR24252:SF17">
    <property type="entry name" value="SUPPRESSOR OF TUMORIGENICITY 14 PROTEIN HOMOLOG-RELATED"/>
    <property type="match status" value="1"/>
</dbReference>
<keyword evidence="8" id="KW-1185">Reference proteome</keyword>
<dbReference type="Pfam" id="PF00089">
    <property type="entry name" value="Trypsin"/>
    <property type="match status" value="1"/>
</dbReference>
<accession>A0A9N9RVD0</accession>
<dbReference type="AlphaFoldDB" id="A0A9N9RVD0"/>
<dbReference type="OrthoDB" id="10059102at2759"/>
<feature type="signal peptide" evidence="5">
    <location>
        <begin position="1"/>
        <end position="18"/>
    </location>
</feature>
<evidence type="ECO:0000256" key="4">
    <source>
        <dbReference type="ARBA" id="ARBA00024195"/>
    </source>
</evidence>
<keyword evidence="1" id="KW-0645">Protease</keyword>
<protein>
    <recommendedName>
        <fullName evidence="6">Peptidase S1 domain-containing protein</fullName>
    </recommendedName>
</protein>
<dbReference type="Proteomes" id="UP001153620">
    <property type="component" value="Chromosome 2"/>
</dbReference>
<reference evidence="7" key="2">
    <citation type="submission" date="2022-10" db="EMBL/GenBank/DDBJ databases">
        <authorList>
            <consortium name="ENA_rothamsted_submissions"/>
            <consortium name="culmorum"/>
            <person name="King R."/>
        </authorList>
    </citation>
    <scope>NUCLEOTIDE SEQUENCE</scope>
</reference>
<feature type="domain" description="Peptidase S1" evidence="6">
    <location>
        <begin position="24"/>
        <end position="250"/>
    </location>
</feature>
<dbReference type="SMART" id="SM00020">
    <property type="entry name" value="Tryp_SPc"/>
    <property type="match status" value="1"/>
</dbReference>
<sequence>MMIFHLLCLFTLLSTSFSAKLNRMYGGQEVSIEQVPFQVAILTNSRFCCGGSLISWNFVLSAAHNFGDSYNPEHYSVKVGTSVLNDGSGLTINVKRIITHHKYNEHKIDYDFALMQLEDVYEFPKVVQFARLPSIFDKLFDGDEVFVSGWGMTETGKSSDVLLGGTAKIFNFEKCYEANAGFLTSRMICAVHENGVTSPCIGDSGGPLFRESDGLLFGVTSFGDGCGYPKSPDVYAKVTSALDWIYDVMNYSGDI</sequence>
<evidence type="ECO:0000313" key="7">
    <source>
        <dbReference type="EMBL" id="CAG9803200.1"/>
    </source>
</evidence>
<evidence type="ECO:0000259" key="6">
    <source>
        <dbReference type="PROSITE" id="PS50240"/>
    </source>
</evidence>
<dbReference type="InterPro" id="IPR033116">
    <property type="entry name" value="TRYPSIN_SER"/>
</dbReference>
<dbReference type="PROSITE" id="PS00135">
    <property type="entry name" value="TRYPSIN_SER"/>
    <property type="match status" value="1"/>
</dbReference>
<evidence type="ECO:0000256" key="5">
    <source>
        <dbReference type="SAM" id="SignalP"/>
    </source>
</evidence>
<dbReference type="SUPFAM" id="SSF50494">
    <property type="entry name" value="Trypsin-like serine proteases"/>
    <property type="match status" value="1"/>
</dbReference>
<evidence type="ECO:0000256" key="3">
    <source>
        <dbReference type="ARBA" id="ARBA00023157"/>
    </source>
</evidence>
<keyword evidence="2" id="KW-0378">Hydrolase</keyword>
<reference evidence="7" key="1">
    <citation type="submission" date="2022-01" db="EMBL/GenBank/DDBJ databases">
        <authorList>
            <person name="King R."/>
        </authorList>
    </citation>
    <scope>NUCLEOTIDE SEQUENCE</scope>
</reference>
<dbReference type="PANTHER" id="PTHR24252">
    <property type="entry name" value="ACROSIN-RELATED"/>
    <property type="match status" value="1"/>
</dbReference>
<dbReference type="InterPro" id="IPR001254">
    <property type="entry name" value="Trypsin_dom"/>
</dbReference>
<dbReference type="EMBL" id="OU895878">
    <property type="protein sequence ID" value="CAG9803200.1"/>
    <property type="molecule type" value="Genomic_DNA"/>
</dbReference>
<name>A0A9N9RVD0_9DIPT</name>
<dbReference type="FunFam" id="2.40.10.10:FF:000068">
    <property type="entry name" value="transmembrane protease serine 2"/>
    <property type="match status" value="1"/>
</dbReference>
<dbReference type="FunFam" id="2.40.10.10:FF:000002">
    <property type="entry name" value="Transmembrane protease serine"/>
    <property type="match status" value="1"/>
</dbReference>
<dbReference type="PRINTS" id="PR00722">
    <property type="entry name" value="CHYMOTRYPSIN"/>
</dbReference>
<dbReference type="InterPro" id="IPR043504">
    <property type="entry name" value="Peptidase_S1_PA_chymotrypsin"/>
</dbReference>
<organism evidence="7 8">
    <name type="scientific">Chironomus riparius</name>
    <dbReference type="NCBI Taxonomy" id="315576"/>
    <lineage>
        <taxon>Eukaryota</taxon>
        <taxon>Metazoa</taxon>
        <taxon>Ecdysozoa</taxon>
        <taxon>Arthropoda</taxon>
        <taxon>Hexapoda</taxon>
        <taxon>Insecta</taxon>
        <taxon>Pterygota</taxon>
        <taxon>Neoptera</taxon>
        <taxon>Endopterygota</taxon>
        <taxon>Diptera</taxon>
        <taxon>Nematocera</taxon>
        <taxon>Chironomoidea</taxon>
        <taxon>Chironomidae</taxon>
        <taxon>Chironominae</taxon>
        <taxon>Chironomus</taxon>
    </lineage>
</organism>
<feature type="chain" id="PRO_5040516689" description="Peptidase S1 domain-containing protein" evidence="5">
    <location>
        <begin position="19"/>
        <end position="255"/>
    </location>
</feature>
<proteinExistence type="inferred from homology"/>
<evidence type="ECO:0000256" key="2">
    <source>
        <dbReference type="ARBA" id="ARBA00022801"/>
    </source>
</evidence>
<gene>
    <name evidence="7" type="ORF">CHIRRI_LOCUS6101</name>
</gene>
<dbReference type="PROSITE" id="PS50240">
    <property type="entry name" value="TRYPSIN_DOM"/>
    <property type="match status" value="1"/>
</dbReference>
<dbReference type="GO" id="GO:0006508">
    <property type="term" value="P:proteolysis"/>
    <property type="evidence" value="ECO:0007669"/>
    <property type="project" value="UniProtKB-KW"/>
</dbReference>
<dbReference type="InterPro" id="IPR001314">
    <property type="entry name" value="Peptidase_S1A"/>
</dbReference>
<keyword evidence="5" id="KW-0732">Signal</keyword>
<comment type="similarity">
    <text evidence="4">Belongs to the peptidase S1 family. CLIP subfamily.</text>
</comment>
<dbReference type="GO" id="GO:0004252">
    <property type="term" value="F:serine-type endopeptidase activity"/>
    <property type="evidence" value="ECO:0007669"/>
    <property type="project" value="InterPro"/>
</dbReference>
<dbReference type="InterPro" id="IPR009003">
    <property type="entry name" value="Peptidase_S1_PA"/>
</dbReference>
<dbReference type="CDD" id="cd00190">
    <property type="entry name" value="Tryp_SPc"/>
    <property type="match status" value="1"/>
</dbReference>
<dbReference type="Gene3D" id="2.40.10.10">
    <property type="entry name" value="Trypsin-like serine proteases"/>
    <property type="match status" value="1"/>
</dbReference>
<evidence type="ECO:0000313" key="8">
    <source>
        <dbReference type="Proteomes" id="UP001153620"/>
    </source>
</evidence>